<sequence length="82" mass="8521">MSSSSSNTNGKGGKKSVHTMTHFVPPLITNNVPAPATSSMTNKKTRPASASYTGSNDPPNQKKDPKGFKGGSSSNSQQNRNG</sequence>
<dbReference type="Gramene" id="rna9149">
    <property type="protein sequence ID" value="RHN73347.1"/>
    <property type="gene ID" value="gene9149"/>
</dbReference>
<organism evidence="2 3">
    <name type="scientific">Medicago truncatula</name>
    <name type="common">Barrel medic</name>
    <name type="synonym">Medicago tribuloides</name>
    <dbReference type="NCBI Taxonomy" id="3880"/>
    <lineage>
        <taxon>Eukaryota</taxon>
        <taxon>Viridiplantae</taxon>
        <taxon>Streptophyta</taxon>
        <taxon>Embryophyta</taxon>
        <taxon>Tracheophyta</taxon>
        <taxon>Spermatophyta</taxon>
        <taxon>Magnoliopsida</taxon>
        <taxon>eudicotyledons</taxon>
        <taxon>Gunneridae</taxon>
        <taxon>Pentapetalae</taxon>
        <taxon>rosids</taxon>
        <taxon>fabids</taxon>
        <taxon>Fabales</taxon>
        <taxon>Fabaceae</taxon>
        <taxon>Papilionoideae</taxon>
        <taxon>50 kb inversion clade</taxon>
        <taxon>NPAAA clade</taxon>
        <taxon>Hologalegina</taxon>
        <taxon>IRL clade</taxon>
        <taxon>Trifolieae</taxon>
        <taxon>Medicago</taxon>
    </lineage>
</organism>
<protein>
    <submittedName>
        <fullName evidence="2">Uncharacterized protein</fullName>
    </submittedName>
</protein>
<evidence type="ECO:0000313" key="3">
    <source>
        <dbReference type="Proteomes" id="UP000265566"/>
    </source>
</evidence>
<reference evidence="3" key="1">
    <citation type="journal article" date="2018" name="Nat. Plants">
        <title>Whole-genome landscape of Medicago truncatula symbiotic genes.</title>
        <authorList>
            <person name="Pecrix Y."/>
            <person name="Staton S.E."/>
            <person name="Sallet E."/>
            <person name="Lelandais-Briere C."/>
            <person name="Moreau S."/>
            <person name="Carrere S."/>
            <person name="Blein T."/>
            <person name="Jardinaud M.F."/>
            <person name="Latrasse D."/>
            <person name="Zouine M."/>
            <person name="Zahm M."/>
            <person name="Kreplak J."/>
            <person name="Mayjonade B."/>
            <person name="Satge C."/>
            <person name="Perez M."/>
            <person name="Cauet S."/>
            <person name="Marande W."/>
            <person name="Chantry-Darmon C."/>
            <person name="Lopez-Roques C."/>
            <person name="Bouchez O."/>
            <person name="Berard A."/>
            <person name="Debelle F."/>
            <person name="Munos S."/>
            <person name="Bendahmane A."/>
            <person name="Berges H."/>
            <person name="Niebel A."/>
            <person name="Buitink J."/>
            <person name="Frugier F."/>
            <person name="Benhamed M."/>
            <person name="Crespi M."/>
            <person name="Gouzy J."/>
            <person name="Gamas P."/>
        </authorList>
    </citation>
    <scope>NUCLEOTIDE SEQUENCE [LARGE SCALE GENOMIC DNA]</scope>
    <source>
        <strain evidence="3">cv. Jemalong A17</strain>
    </source>
</reference>
<dbReference type="EMBL" id="PSQE01000002">
    <property type="protein sequence ID" value="RHN73347.1"/>
    <property type="molecule type" value="Genomic_DNA"/>
</dbReference>
<gene>
    <name evidence="2" type="ORF">MtrunA17_Chr2g0297471</name>
</gene>
<evidence type="ECO:0000313" key="2">
    <source>
        <dbReference type="EMBL" id="RHN73347.1"/>
    </source>
</evidence>
<dbReference type="AlphaFoldDB" id="A0A396JDW4"/>
<comment type="caution">
    <text evidence="2">The sequence shown here is derived from an EMBL/GenBank/DDBJ whole genome shotgun (WGS) entry which is preliminary data.</text>
</comment>
<evidence type="ECO:0000256" key="1">
    <source>
        <dbReference type="SAM" id="MobiDB-lite"/>
    </source>
</evidence>
<dbReference type="Proteomes" id="UP000265566">
    <property type="component" value="Chromosome 2"/>
</dbReference>
<feature type="compositionally biased region" description="Low complexity" evidence="1">
    <location>
        <begin position="71"/>
        <end position="82"/>
    </location>
</feature>
<proteinExistence type="predicted"/>
<name>A0A396JDW4_MEDTR</name>
<accession>A0A396JDW4</accession>
<feature type="region of interest" description="Disordered" evidence="1">
    <location>
        <begin position="1"/>
        <end position="82"/>
    </location>
</feature>
<feature type="compositionally biased region" description="Polar residues" evidence="1">
    <location>
        <begin position="28"/>
        <end position="59"/>
    </location>
</feature>